<dbReference type="SUPFAM" id="SSF52833">
    <property type="entry name" value="Thioredoxin-like"/>
    <property type="match status" value="1"/>
</dbReference>
<protein>
    <recommendedName>
        <fullName evidence="1">DSBA-like thioredoxin domain-containing protein</fullName>
    </recommendedName>
</protein>
<accession>A0A094QDP9</accession>
<dbReference type="Gene3D" id="3.40.30.10">
    <property type="entry name" value="Glutaredoxin"/>
    <property type="match status" value="1"/>
</dbReference>
<dbReference type="CDD" id="cd03024">
    <property type="entry name" value="DsbA_FrnE"/>
    <property type="match status" value="1"/>
</dbReference>
<dbReference type="AlphaFoldDB" id="A0A094QDP9"/>
<proteinExistence type="predicted"/>
<name>A0A094QDP9_9ZZZZ</name>
<evidence type="ECO:0000259" key="1">
    <source>
        <dbReference type="Pfam" id="PF01323"/>
    </source>
</evidence>
<dbReference type="GO" id="GO:0016491">
    <property type="term" value="F:oxidoreductase activity"/>
    <property type="evidence" value="ECO:0007669"/>
    <property type="project" value="InterPro"/>
</dbReference>
<dbReference type="PANTHER" id="PTHR13887">
    <property type="entry name" value="GLUTATHIONE S-TRANSFERASE KAPPA"/>
    <property type="match status" value="1"/>
</dbReference>
<evidence type="ECO:0000313" key="2">
    <source>
        <dbReference type="EMBL" id="KGA21522.1"/>
    </source>
</evidence>
<organism evidence="2">
    <name type="scientific">freshwater metagenome</name>
    <dbReference type="NCBI Taxonomy" id="449393"/>
    <lineage>
        <taxon>unclassified sequences</taxon>
        <taxon>metagenomes</taxon>
        <taxon>ecological metagenomes</taxon>
    </lineage>
</organism>
<dbReference type="EMBL" id="JNSL01000005">
    <property type="protein sequence ID" value="KGA21522.1"/>
    <property type="molecule type" value="Genomic_DNA"/>
</dbReference>
<dbReference type="Pfam" id="PF01323">
    <property type="entry name" value="DSBA"/>
    <property type="match status" value="1"/>
</dbReference>
<gene>
    <name evidence="2" type="ORF">GM51_1750</name>
</gene>
<dbReference type="PANTHER" id="PTHR13887:SF41">
    <property type="entry name" value="THIOREDOXIN SUPERFAMILY PROTEIN"/>
    <property type="match status" value="1"/>
</dbReference>
<comment type="caution">
    <text evidence="2">The sequence shown here is derived from an EMBL/GenBank/DDBJ whole genome shotgun (WGS) entry which is preliminary data.</text>
</comment>
<sequence length="227" mass="25294">MQIEIWSDVVCPWCFIGKRRFEAALEKVTSGPDAINQPIEIVYRAYQLDPTAPANSSAPVREVYAKKFGGVDRADKIIAQLTETAALDGIEFRMDIGQRSNTILAHRLMWWTGVNHDYEVQSRLKENLLNAYFTNGVNVGDSEELIAIGVHTIPHDFDNQEFAEFLRAFFASDAGKGEVAEELATAVSHGITGVPTYVINGQWSIPGAQDSETFERVLRRTAERMGT</sequence>
<feature type="domain" description="DSBA-like thioredoxin" evidence="1">
    <location>
        <begin position="2"/>
        <end position="218"/>
    </location>
</feature>
<dbReference type="InterPro" id="IPR036249">
    <property type="entry name" value="Thioredoxin-like_sf"/>
</dbReference>
<reference evidence="2" key="1">
    <citation type="submission" date="2014-06" db="EMBL/GenBank/DDBJ databases">
        <title>Key roles for freshwater Actinobacteria revealed by deep metagenomic sequencing.</title>
        <authorList>
            <person name="Ghai R."/>
            <person name="Mizuno C.M."/>
            <person name="Picazo A."/>
            <person name="Camacho A."/>
            <person name="Rodriguez-Valera F."/>
        </authorList>
    </citation>
    <scope>NUCLEOTIDE SEQUENCE</scope>
</reference>
<dbReference type="InterPro" id="IPR001853">
    <property type="entry name" value="DSBA-like_thioredoxin_dom"/>
</dbReference>